<dbReference type="Gramene" id="Ma06_t38230.2">
    <property type="protein sequence ID" value="Ma06_p38230.2"/>
    <property type="gene ID" value="Ma06_g38230"/>
</dbReference>
<accession>A0A804JQ41</accession>
<organism evidence="3 4">
    <name type="scientific">Musa acuminata subsp. malaccensis</name>
    <name type="common">Wild banana</name>
    <name type="synonym">Musa malaccensis</name>
    <dbReference type="NCBI Taxonomy" id="214687"/>
    <lineage>
        <taxon>Eukaryota</taxon>
        <taxon>Viridiplantae</taxon>
        <taxon>Streptophyta</taxon>
        <taxon>Embryophyta</taxon>
        <taxon>Tracheophyta</taxon>
        <taxon>Spermatophyta</taxon>
        <taxon>Magnoliopsida</taxon>
        <taxon>Liliopsida</taxon>
        <taxon>Zingiberales</taxon>
        <taxon>Musaceae</taxon>
        <taxon>Musa</taxon>
    </lineage>
</organism>
<dbReference type="EnsemblPlants" id="Ma06_t38230.2">
    <property type="protein sequence ID" value="Ma06_p38230.2"/>
    <property type="gene ID" value="Ma06_g38230"/>
</dbReference>
<name>A0A804JQ41_MUSAM</name>
<evidence type="ECO:0000256" key="1">
    <source>
        <dbReference type="SAM" id="MobiDB-lite"/>
    </source>
</evidence>
<dbReference type="EnsemblPlants" id="Ma06_t38230.4">
    <property type="protein sequence ID" value="Ma06_p38230.4"/>
    <property type="gene ID" value="Ma06_g38230"/>
</dbReference>
<feature type="compositionally biased region" description="Low complexity" evidence="1">
    <location>
        <begin position="128"/>
        <end position="172"/>
    </location>
</feature>
<feature type="compositionally biased region" description="Basic and acidic residues" evidence="1">
    <location>
        <begin position="180"/>
        <end position="190"/>
    </location>
</feature>
<dbReference type="AlphaFoldDB" id="A0A804JQ41"/>
<dbReference type="SMR" id="A0A804JQ41"/>
<dbReference type="EMBL" id="HG996471">
    <property type="protein sequence ID" value="CAG1848647.1"/>
    <property type="molecule type" value="Genomic_DNA"/>
</dbReference>
<evidence type="ECO:0000313" key="4">
    <source>
        <dbReference type="Proteomes" id="UP000012960"/>
    </source>
</evidence>
<dbReference type="GO" id="GO:0005634">
    <property type="term" value="C:nucleus"/>
    <property type="evidence" value="ECO:0007669"/>
    <property type="project" value="InterPro"/>
</dbReference>
<gene>
    <name evidence="2" type="ORF">GSMUA_184420.1</name>
</gene>
<dbReference type="Proteomes" id="UP000012960">
    <property type="component" value="Unplaced"/>
</dbReference>
<dbReference type="Gramene" id="Ma06_t38230.4">
    <property type="protein sequence ID" value="Ma06_p38230.4"/>
    <property type="gene ID" value="Ma06_g38230"/>
</dbReference>
<dbReference type="OrthoDB" id="1916775at2759"/>
<dbReference type="FunCoup" id="A0A804JQ41">
    <property type="interactions" value="1249"/>
</dbReference>
<dbReference type="PANTHER" id="PTHR35119:SF1">
    <property type="entry name" value="PROTEIN POLYCHOME"/>
    <property type="match status" value="1"/>
</dbReference>
<dbReference type="InterPro" id="IPR034590">
    <property type="entry name" value="POLYCHOME/GIG1"/>
</dbReference>
<keyword evidence="4" id="KW-1185">Reference proteome</keyword>
<proteinExistence type="predicted"/>
<sequence length="225" mass="25027">MPEARRATTGDFTGGFWIRRAAYPAAMPGSRRRRIQSLVAAIDDKENIHPSRAATARRRPRNRKSPLPSWYPRTPLRDITIIVNALERRMRERAARARQRNANPEASPVTDPAVDEMNASEHTPVGEALPSDVSSDASPSPAALSTLSSLTPTQQPLRTPSSSETPLSTTERVLADPSTEDPKPTEFEKKLQSTISEMERLVLDNLKRTPKPPARKAMRTLMSMR</sequence>
<reference evidence="2" key="1">
    <citation type="submission" date="2021-03" db="EMBL/GenBank/DDBJ databases">
        <authorList>
            <consortium name="Genoscope - CEA"/>
            <person name="William W."/>
        </authorList>
    </citation>
    <scope>NUCLEOTIDE SEQUENCE</scope>
    <source>
        <strain evidence="2">Doubled-haploid Pahang</strain>
    </source>
</reference>
<dbReference type="OMA" id="PEWYPRS"/>
<dbReference type="Gramene" id="Ma06_t38230.3">
    <property type="protein sequence ID" value="Ma06_p38230.3"/>
    <property type="gene ID" value="Ma06_g38230"/>
</dbReference>
<evidence type="ECO:0000313" key="2">
    <source>
        <dbReference type="EMBL" id="CAG1848647.1"/>
    </source>
</evidence>
<reference evidence="3" key="2">
    <citation type="submission" date="2021-05" db="UniProtKB">
        <authorList>
            <consortium name="EnsemblPlants"/>
        </authorList>
    </citation>
    <scope>IDENTIFICATION</scope>
    <source>
        <strain evidence="3">subsp. malaccensis</strain>
    </source>
</reference>
<dbReference type="PANTHER" id="PTHR35119">
    <property type="entry name" value="PROTEIN POLYCHOME"/>
    <property type="match status" value="1"/>
</dbReference>
<dbReference type="GO" id="GO:0051783">
    <property type="term" value="P:regulation of nuclear division"/>
    <property type="evidence" value="ECO:0007669"/>
    <property type="project" value="InterPro"/>
</dbReference>
<feature type="region of interest" description="Disordered" evidence="1">
    <location>
        <begin position="94"/>
        <end position="190"/>
    </location>
</feature>
<dbReference type="EnsemblPlants" id="Ma06_t38230.1">
    <property type="protein sequence ID" value="Ma06_p38230.1"/>
    <property type="gene ID" value="Ma06_g38230"/>
</dbReference>
<feature type="compositionally biased region" description="Basic residues" evidence="1">
    <location>
        <begin position="55"/>
        <end position="64"/>
    </location>
</feature>
<dbReference type="EnsemblPlants" id="Ma06_t38230.3">
    <property type="protein sequence ID" value="Ma06_p38230.3"/>
    <property type="gene ID" value="Ma06_g38230"/>
</dbReference>
<evidence type="ECO:0000313" key="3">
    <source>
        <dbReference type="EnsemblPlants" id="Ma06_p38230.1"/>
    </source>
</evidence>
<protein>
    <submittedName>
        <fullName evidence="2">(wild Malaysian banana) hypothetical protein</fullName>
    </submittedName>
</protein>
<dbReference type="Gramene" id="Ma06_t38230.1">
    <property type="protein sequence ID" value="Ma06_p38230.1"/>
    <property type="gene ID" value="Ma06_g38230"/>
</dbReference>
<feature type="region of interest" description="Disordered" evidence="1">
    <location>
        <begin position="48"/>
        <end position="71"/>
    </location>
</feature>